<protein>
    <submittedName>
        <fullName evidence="2">Uncharacterized protein</fullName>
    </submittedName>
</protein>
<keyword evidence="1" id="KW-0472">Membrane</keyword>
<organism evidence="2">
    <name type="scientific">marine metagenome</name>
    <dbReference type="NCBI Taxonomy" id="408172"/>
    <lineage>
        <taxon>unclassified sequences</taxon>
        <taxon>metagenomes</taxon>
        <taxon>ecological metagenomes</taxon>
    </lineage>
</organism>
<evidence type="ECO:0000313" key="2">
    <source>
        <dbReference type="EMBL" id="SVC05929.1"/>
    </source>
</evidence>
<dbReference type="EMBL" id="UINC01071204">
    <property type="protein sequence ID" value="SVC05929.1"/>
    <property type="molecule type" value="Genomic_DNA"/>
</dbReference>
<feature type="non-terminal residue" evidence="2">
    <location>
        <position position="324"/>
    </location>
</feature>
<dbReference type="AlphaFoldDB" id="A0A382J2T3"/>
<keyword evidence="1" id="KW-1133">Transmembrane helix</keyword>
<evidence type="ECO:0000256" key="1">
    <source>
        <dbReference type="SAM" id="Phobius"/>
    </source>
</evidence>
<sequence>MDFNKVKFNPTTKIYDNINSITSSIVDVYGCNISSKVGMFFDYSLGLSVSESLWRQCSITEYLKQLDVRTGSVYISTVVNYKVLKNMGLCTDNIIYYKSIGLFEDSGYMGRRRLARIKFFGNTVGIFIEYIYFLVRVKLKRKVFGRKIDILLFSHKEKLNWIGIGNISNYLSAHCKIVRQNGVVEYGVDSFQLMSTHWKNIIKYYLHIIRGIRMFYRVSDIGFNYFFVLLEDWKKIFFLKEAFCEYEVKAILSGYESNLAQLATALSSDSDDMVSFDCVWSIGEFPSKFVPTTCKFADRSFIWGMWHYELMLASDSRSSGYVIS</sequence>
<accession>A0A382J2T3</accession>
<keyword evidence="1" id="KW-0812">Transmembrane</keyword>
<name>A0A382J2T3_9ZZZZ</name>
<feature type="transmembrane region" description="Helical" evidence="1">
    <location>
        <begin position="119"/>
        <end position="135"/>
    </location>
</feature>
<reference evidence="2" key="1">
    <citation type="submission" date="2018-05" db="EMBL/GenBank/DDBJ databases">
        <authorList>
            <person name="Lanie J.A."/>
            <person name="Ng W.-L."/>
            <person name="Kazmierczak K.M."/>
            <person name="Andrzejewski T.M."/>
            <person name="Davidsen T.M."/>
            <person name="Wayne K.J."/>
            <person name="Tettelin H."/>
            <person name="Glass J.I."/>
            <person name="Rusch D."/>
            <person name="Podicherti R."/>
            <person name="Tsui H.-C.T."/>
            <person name="Winkler M.E."/>
        </authorList>
    </citation>
    <scope>NUCLEOTIDE SEQUENCE</scope>
</reference>
<gene>
    <name evidence="2" type="ORF">METZ01_LOCUS258783</name>
</gene>
<proteinExistence type="predicted"/>